<dbReference type="InterPro" id="IPR002925">
    <property type="entry name" value="Dienelactn_hydro"/>
</dbReference>
<dbReference type="OrthoDB" id="2147163at2759"/>
<name>A0A165FHT2_XYLHT</name>
<protein>
    <submittedName>
        <fullName evidence="2">Dienelactone hydrolase</fullName>
    </submittedName>
</protein>
<dbReference type="GO" id="GO:0016787">
    <property type="term" value="F:hydrolase activity"/>
    <property type="evidence" value="ECO:0007669"/>
    <property type="project" value="UniProtKB-KW"/>
</dbReference>
<evidence type="ECO:0000313" key="2">
    <source>
        <dbReference type="EMBL" id="KZF20995.1"/>
    </source>
</evidence>
<dbReference type="AlphaFoldDB" id="A0A165FHT2"/>
<dbReference type="PANTHER" id="PTHR47668">
    <property type="entry name" value="DIENELACTONE HYDROLASE FAMILY PROTEIN (AFU_ORTHOLOGUE AFUA_6G01940)"/>
    <property type="match status" value="1"/>
</dbReference>
<gene>
    <name evidence="2" type="ORF">L228DRAFT_262070</name>
</gene>
<organism evidence="2 3">
    <name type="scientific">Xylona heveae (strain CBS 132557 / TC161)</name>
    <dbReference type="NCBI Taxonomy" id="1328760"/>
    <lineage>
        <taxon>Eukaryota</taxon>
        <taxon>Fungi</taxon>
        <taxon>Dikarya</taxon>
        <taxon>Ascomycota</taxon>
        <taxon>Pezizomycotina</taxon>
        <taxon>Xylonomycetes</taxon>
        <taxon>Xylonales</taxon>
        <taxon>Xylonaceae</taxon>
        <taxon>Xylona</taxon>
    </lineage>
</organism>
<dbReference type="PANTHER" id="PTHR47668:SF1">
    <property type="entry name" value="DIENELACTONE HYDROLASE DOMAIN-CONTAINING PROTEIN-RELATED"/>
    <property type="match status" value="1"/>
</dbReference>
<dbReference type="EMBL" id="KV407461">
    <property type="protein sequence ID" value="KZF20995.1"/>
    <property type="molecule type" value="Genomic_DNA"/>
</dbReference>
<evidence type="ECO:0000313" key="3">
    <source>
        <dbReference type="Proteomes" id="UP000076632"/>
    </source>
</evidence>
<dbReference type="SUPFAM" id="SSF53474">
    <property type="entry name" value="alpha/beta-Hydrolases"/>
    <property type="match status" value="1"/>
</dbReference>
<dbReference type="Pfam" id="PF01738">
    <property type="entry name" value="DLH"/>
    <property type="match status" value="1"/>
</dbReference>
<dbReference type="InterPro" id="IPR029058">
    <property type="entry name" value="AB_hydrolase_fold"/>
</dbReference>
<dbReference type="RefSeq" id="XP_018186550.1">
    <property type="nucleotide sequence ID" value="XM_018334385.1"/>
</dbReference>
<keyword evidence="3" id="KW-1185">Reference proteome</keyword>
<reference evidence="2 3" key="1">
    <citation type="journal article" date="2016" name="Fungal Biol.">
        <title>The genome of Xylona heveae provides a window into fungal endophytism.</title>
        <authorList>
            <person name="Gazis R."/>
            <person name="Kuo A."/>
            <person name="Riley R."/>
            <person name="LaButti K."/>
            <person name="Lipzen A."/>
            <person name="Lin J."/>
            <person name="Amirebrahimi M."/>
            <person name="Hesse C.N."/>
            <person name="Spatafora J.W."/>
            <person name="Henrissat B."/>
            <person name="Hainaut M."/>
            <person name="Grigoriev I.V."/>
            <person name="Hibbett D.S."/>
        </authorList>
    </citation>
    <scope>NUCLEOTIDE SEQUENCE [LARGE SCALE GENOMIC DNA]</scope>
    <source>
        <strain evidence="2 3">TC161</strain>
    </source>
</reference>
<dbReference type="GeneID" id="28899522"/>
<feature type="domain" description="Dienelactone hydrolase" evidence="1">
    <location>
        <begin position="30"/>
        <end position="246"/>
    </location>
</feature>
<proteinExistence type="predicted"/>
<dbReference type="OMA" id="YDIFGIW"/>
<keyword evidence="2" id="KW-0378">Hydrolase</keyword>
<dbReference type="InParanoid" id="A0A165FHT2"/>
<sequence>MTCEACRTLPVVISTGYSPKGSYEKLAGLEVYVTGPRDAKIGLIDVYDIFGMASQTIQGADILASELNAIVLVPDFLKGEAAKNEWVPPNTDEKMQLLMKFVTEKASIPENTQALLDVAKEAKETFPTVNAWGTVGLCWGGKVVALISGAGTPFVATGQVHPGRMEKADAEKITVPHIVLASKDEPAEAVAEYKEVIEKNGTDGYVETYANMHHGWMGARANLEDEENKKEYLRAYTQLSDFFKKHLK</sequence>
<accession>A0A165FHT2</accession>
<evidence type="ECO:0000259" key="1">
    <source>
        <dbReference type="Pfam" id="PF01738"/>
    </source>
</evidence>
<dbReference type="STRING" id="1328760.A0A165FHT2"/>
<dbReference type="Gene3D" id="3.40.50.1820">
    <property type="entry name" value="alpha/beta hydrolase"/>
    <property type="match status" value="1"/>
</dbReference>
<dbReference type="Proteomes" id="UP000076632">
    <property type="component" value="Unassembled WGS sequence"/>
</dbReference>